<evidence type="ECO:0000256" key="4">
    <source>
        <dbReference type="ARBA" id="ARBA00023295"/>
    </source>
</evidence>
<evidence type="ECO:0000256" key="5">
    <source>
        <dbReference type="RuleBase" id="RU361153"/>
    </source>
</evidence>
<keyword evidence="3 5" id="KW-0378">Hydrolase</keyword>
<evidence type="ECO:0000256" key="3">
    <source>
        <dbReference type="ARBA" id="ARBA00022801"/>
    </source>
</evidence>
<dbReference type="SUPFAM" id="SSF51445">
    <property type="entry name" value="(Trans)glycosidases"/>
    <property type="match status" value="1"/>
</dbReference>
<evidence type="ECO:0000313" key="7">
    <source>
        <dbReference type="EMBL" id="MFI5677313.1"/>
    </source>
</evidence>
<dbReference type="InterPro" id="IPR017853">
    <property type="entry name" value="GH"/>
</dbReference>
<organism evidence="7 8">
    <name type="scientific">Streptomyces cellulosae</name>
    <dbReference type="NCBI Taxonomy" id="1968"/>
    <lineage>
        <taxon>Bacteria</taxon>
        <taxon>Bacillati</taxon>
        <taxon>Actinomycetota</taxon>
        <taxon>Actinomycetes</taxon>
        <taxon>Kitasatosporales</taxon>
        <taxon>Streptomycetaceae</taxon>
        <taxon>Streptomyces</taxon>
    </lineage>
</organism>
<dbReference type="GO" id="GO:0016787">
    <property type="term" value="F:hydrolase activity"/>
    <property type="evidence" value="ECO:0007669"/>
    <property type="project" value="UniProtKB-KW"/>
</dbReference>
<gene>
    <name evidence="7" type="ORF">ACIA8P_22005</name>
</gene>
<dbReference type="EC" id="3.2.1.4" evidence="2"/>
<proteinExistence type="inferred from homology"/>
<dbReference type="PANTHER" id="PTHR34142">
    <property type="entry name" value="ENDO-BETA-1,4-GLUCANASE A"/>
    <property type="match status" value="1"/>
</dbReference>
<comment type="similarity">
    <text evidence="5">Belongs to the glycosyl hydrolase 5 (cellulase A) family.</text>
</comment>
<comment type="caution">
    <text evidence="7">The sequence shown here is derived from an EMBL/GenBank/DDBJ whole genome shotgun (WGS) entry which is preliminary data.</text>
</comment>
<keyword evidence="4 5" id="KW-0326">Glycosidase</keyword>
<dbReference type="RefSeq" id="WP_398658044.1">
    <property type="nucleotide sequence ID" value="NZ_JBITDC010000007.1"/>
</dbReference>
<accession>A0ABW7Y7A1</accession>
<dbReference type="PROSITE" id="PS00659">
    <property type="entry name" value="GLYCOSYL_HYDROL_F5"/>
    <property type="match status" value="1"/>
</dbReference>
<name>A0ABW7Y7A1_STRCE</name>
<sequence>MTPVEKHGNLRVCGTHLCDGSGRPVQLRGMSTSGTQWFANCLVDGVVDVLAEDWGASVLRIATYANKEGYAGNPKKFTDLANRLIARASARGMYVIVDWHWVDPGDPNNGLRNATAFFKEIAARNRHRTNVMYEIVNEVFQANWRAIKRYAEKVIPVIRARDPDSVILVGTRGWSTLGASEYATEKEVVANPVRASNIMYTYHFYAAAHREPFLKTLERASSKLPVFVTEWGTQSWDGSGNDFVMSQRYLNLMARRKISWVNWSIGDGDTGGVFKKGTCARGRFGGTSVLTPVGVWIRQRMRG</sequence>
<dbReference type="InterPro" id="IPR001547">
    <property type="entry name" value="Glyco_hydro_5"/>
</dbReference>
<dbReference type="Pfam" id="PF00150">
    <property type="entry name" value="Cellulase"/>
    <property type="match status" value="1"/>
</dbReference>
<comment type="catalytic activity">
    <reaction evidence="1">
        <text>Endohydrolysis of (1-&gt;4)-beta-D-glucosidic linkages in cellulose, lichenin and cereal beta-D-glucans.</text>
        <dbReference type="EC" id="3.2.1.4"/>
    </reaction>
</comment>
<evidence type="ECO:0000256" key="1">
    <source>
        <dbReference type="ARBA" id="ARBA00000966"/>
    </source>
</evidence>
<evidence type="ECO:0000313" key="8">
    <source>
        <dbReference type="Proteomes" id="UP001612415"/>
    </source>
</evidence>
<keyword evidence="8" id="KW-1185">Reference proteome</keyword>
<dbReference type="Gene3D" id="3.20.20.80">
    <property type="entry name" value="Glycosidases"/>
    <property type="match status" value="1"/>
</dbReference>
<dbReference type="Proteomes" id="UP001612415">
    <property type="component" value="Unassembled WGS sequence"/>
</dbReference>
<dbReference type="InterPro" id="IPR018087">
    <property type="entry name" value="Glyco_hydro_5_CS"/>
</dbReference>
<evidence type="ECO:0000259" key="6">
    <source>
        <dbReference type="Pfam" id="PF00150"/>
    </source>
</evidence>
<evidence type="ECO:0000256" key="2">
    <source>
        <dbReference type="ARBA" id="ARBA00012601"/>
    </source>
</evidence>
<protein>
    <recommendedName>
        <fullName evidence="2">cellulase</fullName>
        <ecNumber evidence="2">3.2.1.4</ecNumber>
    </recommendedName>
</protein>
<dbReference type="EMBL" id="JBITDC010000007">
    <property type="protein sequence ID" value="MFI5677313.1"/>
    <property type="molecule type" value="Genomic_DNA"/>
</dbReference>
<reference evidence="7 8" key="1">
    <citation type="submission" date="2024-10" db="EMBL/GenBank/DDBJ databases">
        <title>The Natural Products Discovery Center: Release of the First 8490 Sequenced Strains for Exploring Actinobacteria Biosynthetic Diversity.</title>
        <authorList>
            <person name="Kalkreuter E."/>
            <person name="Kautsar S.A."/>
            <person name="Yang D."/>
            <person name="Bader C.D."/>
            <person name="Teijaro C.N."/>
            <person name="Fluegel L."/>
            <person name="Davis C.M."/>
            <person name="Simpson J.R."/>
            <person name="Lauterbach L."/>
            <person name="Steele A.D."/>
            <person name="Gui C."/>
            <person name="Meng S."/>
            <person name="Li G."/>
            <person name="Viehrig K."/>
            <person name="Ye F."/>
            <person name="Su P."/>
            <person name="Kiefer A.F."/>
            <person name="Nichols A."/>
            <person name="Cepeda A.J."/>
            <person name="Yan W."/>
            <person name="Fan B."/>
            <person name="Jiang Y."/>
            <person name="Adhikari A."/>
            <person name="Zheng C.-J."/>
            <person name="Schuster L."/>
            <person name="Cowan T.M."/>
            <person name="Smanski M.J."/>
            <person name="Chevrette M.G."/>
            <person name="De Carvalho L.P.S."/>
            <person name="Shen B."/>
        </authorList>
    </citation>
    <scope>NUCLEOTIDE SEQUENCE [LARGE SCALE GENOMIC DNA]</scope>
    <source>
        <strain evidence="7 8">NPDC051599</strain>
    </source>
</reference>
<dbReference type="PANTHER" id="PTHR34142:SF1">
    <property type="entry name" value="GLYCOSIDE HYDROLASE FAMILY 5 DOMAIN-CONTAINING PROTEIN"/>
    <property type="match status" value="1"/>
</dbReference>
<feature type="domain" description="Glycoside hydrolase family 5" evidence="6">
    <location>
        <begin position="18"/>
        <end position="267"/>
    </location>
</feature>